<keyword evidence="2" id="KW-1185">Reference proteome</keyword>
<dbReference type="SUPFAM" id="SSF51182">
    <property type="entry name" value="RmlC-like cupins"/>
    <property type="match status" value="1"/>
</dbReference>
<sequence length="187" mass="20522">MPNTRPSPNVTGLPTQQRYITAHDEHGNSVFSTTDSAAVYEDINHDMDFFLAYASFDYPVQMQQDSDLTQYDKAYTGPQLPIVIPGGTVLRVCNFAPGSITAMHRSLSLDYGIVVAGEVELVLGSGETRLMKRGDISIQRGTMHAWKTPEHQTGWSRMVFVLQDAEGLEIGGVALRNDYGGIGPSRN</sequence>
<protein>
    <submittedName>
        <fullName evidence="1">Uncharacterized protein</fullName>
    </submittedName>
</protein>
<dbReference type="InterPro" id="IPR014710">
    <property type="entry name" value="RmlC-like_jellyroll"/>
</dbReference>
<dbReference type="CDD" id="cd02231">
    <property type="entry name" value="cupin_BLL6423-like"/>
    <property type="match status" value="1"/>
</dbReference>
<dbReference type="Gene3D" id="2.60.120.10">
    <property type="entry name" value="Jelly Rolls"/>
    <property type="match status" value="1"/>
</dbReference>
<dbReference type="EMBL" id="JAUTXT010000025">
    <property type="protein sequence ID" value="KAK3673520.1"/>
    <property type="molecule type" value="Genomic_DNA"/>
</dbReference>
<proteinExistence type="predicted"/>
<dbReference type="Proteomes" id="UP001274830">
    <property type="component" value="Unassembled WGS sequence"/>
</dbReference>
<evidence type="ECO:0000313" key="2">
    <source>
        <dbReference type="Proteomes" id="UP001274830"/>
    </source>
</evidence>
<gene>
    <name evidence="1" type="ORF">LTR78_006754</name>
</gene>
<reference evidence="1" key="1">
    <citation type="submission" date="2023-07" db="EMBL/GenBank/DDBJ databases">
        <title>Black Yeasts Isolated from many extreme environments.</title>
        <authorList>
            <person name="Coleine C."/>
            <person name="Stajich J.E."/>
            <person name="Selbmann L."/>
        </authorList>
    </citation>
    <scope>NUCLEOTIDE SEQUENCE</scope>
    <source>
        <strain evidence="1">CCFEE 5485</strain>
    </source>
</reference>
<name>A0AAE1BZP7_9PEZI</name>
<organism evidence="1 2">
    <name type="scientific">Recurvomyces mirabilis</name>
    <dbReference type="NCBI Taxonomy" id="574656"/>
    <lineage>
        <taxon>Eukaryota</taxon>
        <taxon>Fungi</taxon>
        <taxon>Dikarya</taxon>
        <taxon>Ascomycota</taxon>
        <taxon>Pezizomycotina</taxon>
        <taxon>Dothideomycetes</taxon>
        <taxon>Dothideomycetidae</taxon>
        <taxon>Mycosphaerellales</taxon>
        <taxon>Teratosphaeriaceae</taxon>
        <taxon>Recurvomyces</taxon>
    </lineage>
</organism>
<dbReference type="InterPro" id="IPR047142">
    <property type="entry name" value="OryJ/VirC-like"/>
</dbReference>
<comment type="caution">
    <text evidence="1">The sequence shown here is derived from an EMBL/GenBank/DDBJ whole genome shotgun (WGS) entry which is preliminary data.</text>
</comment>
<accession>A0AAE1BZP7</accession>
<dbReference type="PANTHER" id="PTHR36156:SF2">
    <property type="entry name" value="CUPIN TYPE-2 DOMAIN-CONTAINING PROTEIN"/>
    <property type="match status" value="1"/>
</dbReference>
<dbReference type="AlphaFoldDB" id="A0AAE1BZP7"/>
<evidence type="ECO:0000313" key="1">
    <source>
        <dbReference type="EMBL" id="KAK3673520.1"/>
    </source>
</evidence>
<dbReference type="PANTHER" id="PTHR36156">
    <property type="entry name" value="SLR2101 PROTEIN"/>
    <property type="match status" value="1"/>
</dbReference>
<dbReference type="InterPro" id="IPR011051">
    <property type="entry name" value="RmlC_Cupin_sf"/>
</dbReference>